<feature type="region of interest" description="Disordered" evidence="5">
    <location>
        <begin position="410"/>
        <end position="460"/>
    </location>
</feature>
<feature type="compositionally biased region" description="Low complexity" evidence="5">
    <location>
        <begin position="436"/>
        <end position="447"/>
    </location>
</feature>
<evidence type="ECO:0000259" key="6">
    <source>
        <dbReference type="PROSITE" id="PS51278"/>
    </source>
</evidence>
<dbReference type="InterPro" id="IPR017932">
    <property type="entry name" value="GATase_2_dom"/>
</dbReference>
<evidence type="ECO:0000256" key="4">
    <source>
        <dbReference type="ARBA" id="ARBA00048741"/>
    </source>
</evidence>
<evidence type="ECO:0000313" key="8">
    <source>
        <dbReference type="Proteomes" id="UP001240150"/>
    </source>
</evidence>
<keyword evidence="3" id="KW-0028">Amino-acid biosynthesis</keyword>
<evidence type="ECO:0000256" key="2">
    <source>
        <dbReference type="ARBA" id="ARBA00012737"/>
    </source>
</evidence>
<comment type="pathway">
    <text evidence="1">Amino-acid biosynthesis; L-asparagine biosynthesis; L-asparagine from L-aspartate (L-Gln route): step 1/1.</text>
</comment>
<feature type="domain" description="Glutamine amidotransferase type-2" evidence="6">
    <location>
        <begin position="1"/>
        <end position="203"/>
    </location>
</feature>
<evidence type="ECO:0000256" key="1">
    <source>
        <dbReference type="ARBA" id="ARBA00005187"/>
    </source>
</evidence>
<dbReference type="Gene3D" id="3.40.50.620">
    <property type="entry name" value="HUPs"/>
    <property type="match status" value="1"/>
</dbReference>
<organism evidence="7 8">
    <name type="scientific">Actinoplanes oblitus</name>
    <dbReference type="NCBI Taxonomy" id="3040509"/>
    <lineage>
        <taxon>Bacteria</taxon>
        <taxon>Bacillati</taxon>
        <taxon>Actinomycetota</taxon>
        <taxon>Actinomycetes</taxon>
        <taxon>Micromonosporales</taxon>
        <taxon>Micromonosporaceae</taxon>
        <taxon>Actinoplanes</taxon>
    </lineage>
</organism>
<comment type="catalytic activity">
    <reaction evidence="4">
        <text>L-aspartate + L-glutamine + ATP + H2O = L-asparagine + L-glutamate + AMP + diphosphate + H(+)</text>
        <dbReference type="Rhea" id="RHEA:12228"/>
        <dbReference type="ChEBI" id="CHEBI:15377"/>
        <dbReference type="ChEBI" id="CHEBI:15378"/>
        <dbReference type="ChEBI" id="CHEBI:29985"/>
        <dbReference type="ChEBI" id="CHEBI:29991"/>
        <dbReference type="ChEBI" id="CHEBI:30616"/>
        <dbReference type="ChEBI" id="CHEBI:33019"/>
        <dbReference type="ChEBI" id="CHEBI:58048"/>
        <dbReference type="ChEBI" id="CHEBI:58359"/>
        <dbReference type="ChEBI" id="CHEBI:456215"/>
        <dbReference type="EC" id="6.3.5.4"/>
    </reaction>
</comment>
<feature type="compositionally biased region" description="Low complexity" evidence="5">
    <location>
        <begin position="479"/>
        <end position="491"/>
    </location>
</feature>
<gene>
    <name evidence="7" type="ORF">ACTOB_003652</name>
</gene>
<protein>
    <recommendedName>
        <fullName evidence="2">asparagine synthase (glutamine-hydrolyzing)</fullName>
        <ecNumber evidence="2">6.3.5.4</ecNumber>
    </recommendedName>
</protein>
<dbReference type="SUPFAM" id="SSF52402">
    <property type="entry name" value="Adenine nucleotide alpha hydrolases-like"/>
    <property type="match status" value="1"/>
</dbReference>
<evidence type="ECO:0000256" key="5">
    <source>
        <dbReference type="SAM" id="MobiDB-lite"/>
    </source>
</evidence>
<evidence type="ECO:0000313" key="7">
    <source>
        <dbReference type="EMBL" id="WIM99979.1"/>
    </source>
</evidence>
<keyword evidence="3" id="KW-0061">Asparagine biosynthesis</keyword>
<dbReference type="PROSITE" id="PS51278">
    <property type="entry name" value="GATASE_TYPE_2"/>
    <property type="match status" value="1"/>
</dbReference>
<dbReference type="InterPro" id="IPR051786">
    <property type="entry name" value="ASN_synthetase/amidase"/>
</dbReference>
<evidence type="ECO:0000256" key="3">
    <source>
        <dbReference type="ARBA" id="ARBA00022888"/>
    </source>
</evidence>
<dbReference type="Pfam" id="PF00733">
    <property type="entry name" value="Asn_synthase"/>
    <property type="match status" value="1"/>
</dbReference>
<proteinExistence type="predicted"/>
<accession>A0ABY8WQ01</accession>
<dbReference type="InterPro" id="IPR001962">
    <property type="entry name" value="Asn_synthase"/>
</dbReference>
<dbReference type="PANTHER" id="PTHR43284:SF1">
    <property type="entry name" value="ASPARAGINE SYNTHETASE"/>
    <property type="match status" value="1"/>
</dbReference>
<sequence length="525" mass="56931">MGIIGWIDIARDLREHQPTLHAMAAALGPATDALTQLSRHAALARRGPVTSYADWRHGGRPDFDLMLLIDGHLTNRIRLEEQLYQRASDAEVLLHAYRQWGAGLADRIDGTYTIAIWDNLARQLLLIRDPLSTRTLYWYRQPNGLLFASTATALLAHPQAPAVVDAGGLNEWLTLGPARTPGHGVIRDVRELLPGQLLRATPAGIRLHRYGQLQADQHGQDLDGTVHQLRQAIADKTTILRKRPAGAVLLSGIASAAAAAITNKPSPDRPSACSLTLTEPGSQPHGVGADITAAARTAAHLNMPYTIIAAGADRLLDAAAQAREALDFPGPANLDAPLTALLRHAAHRGHTSIVSGIGADAVFGGYRWLHGPEALAHDEFPWLPSGLTATDLLTDDVRWHLIPGAYRKMRFERHRRRQPPRRRRCHRPPAPHHAPPDANHLPAATAGPPRPARVDSRRHRAHPLRGLADRADAVQHAVADAAPARHPQRPAAPHDRRLAPARGDLAATALVPRRTSAAHVGEHPT</sequence>
<dbReference type="EC" id="6.3.5.4" evidence="2"/>
<dbReference type="EMBL" id="CP126980">
    <property type="protein sequence ID" value="WIM99979.1"/>
    <property type="molecule type" value="Genomic_DNA"/>
</dbReference>
<dbReference type="InterPro" id="IPR014729">
    <property type="entry name" value="Rossmann-like_a/b/a_fold"/>
</dbReference>
<dbReference type="Gene3D" id="3.60.20.10">
    <property type="entry name" value="Glutamine Phosphoribosylpyrophosphate, subunit 1, domain 1"/>
    <property type="match status" value="1"/>
</dbReference>
<dbReference type="SUPFAM" id="SSF56235">
    <property type="entry name" value="N-terminal nucleophile aminohydrolases (Ntn hydrolases)"/>
    <property type="match status" value="1"/>
</dbReference>
<feature type="compositionally biased region" description="Basic residues" evidence="5">
    <location>
        <begin position="410"/>
        <end position="430"/>
    </location>
</feature>
<name>A0ABY8WQ01_9ACTN</name>
<dbReference type="InterPro" id="IPR029055">
    <property type="entry name" value="Ntn_hydrolases_N"/>
</dbReference>
<keyword evidence="8" id="KW-1185">Reference proteome</keyword>
<reference evidence="7 8" key="1">
    <citation type="submission" date="2023-06" db="EMBL/GenBank/DDBJ databases">
        <authorList>
            <person name="Yushchuk O."/>
            <person name="Binda E."/>
            <person name="Ruckert-Reed C."/>
            <person name="Fedorenko V."/>
            <person name="Kalinowski J."/>
            <person name="Marinelli F."/>
        </authorList>
    </citation>
    <scope>NUCLEOTIDE SEQUENCE [LARGE SCALE GENOMIC DNA]</scope>
    <source>
        <strain evidence="7 8">NRRL 3884</strain>
    </source>
</reference>
<dbReference type="Proteomes" id="UP001240150">
    <property type="component" value="Chromosome"/>
</dbReference>
<feature type="region of interest" description="Disordered" evidence="5">
    <location>
        <begin position="479"/>
        <end position="525"/>
    </location>
</feature>
<dbReference type="PANTHER" id="PTHR43284">
    <property type="entry name" value="ASPARAGINE SYNTHETASE (GLUTAMINE-HYDROLYZING)"/>
    <property type="match status" value="1"/>
</dbReference>
<dbReference type="Pfam" id="PF13537">
    <property type="entry name" value="GATase_7"/>
    <property type="match status" value="1"/>
</dbReference>